<evidence type="ECO:0000256" key="4">
    <source>
        <dbReference type="SAM" id="Phobius"/>
    </source>
</evidence>
<evidence type="ECO:0000256" key="2">
    <source>
        <dbReference type="ARBA" id="ARBA00023043"/>
    </source>
</evidence>
<evidence type="ECO:0000256" key="3">
    <source>
        <dbReference type="PROSITE-ProRule" id="PRU00023"/>
    </source>
</evidence>
<dbReference type="Gene3D" id="1.25.40.20">
    <property type="entry name" value="Ankyrin repeat-containing domain"/>
    <property type="match status" value="1"/>
</dbReference>
<gene>
    <name evidence="5" type="ORF">HELGO_WM46706</name>
</gene>
<reference evidence="5" key="1">
    <citation type="submission" date="2020-01" db="EMBL/GenBank/DDBJ databases">
        <authorList>
            <person name="Meier V. D."/>
            <person name="Meier V D."/>
        </authorList>
    </citation>
    <scope>NUCLEOTIDE SEQUENCE</scope>
    <source>
        <strain evidence="5">HLG_WM_MAG_08</strain>
    </source>
</reference>
<evidence type="ECO:0000256" key="1">
    <source>
        <dbReference type="ARBA" id="ARBA00022737"/>
    </source>
</evidence>
<dbReference type="PANTHER" id="PTHR24171:SF8">
    <property type="entry name" value="BRCA1-ASSOCIATED RING DOMAIN PROTEIN 1"/>
    <property type="match status" value="1"/>
</dbReference>
<feature type="repeat" description="ANK" evidence="3">
    <location>
        <begin position="176"/>
        <end position="208"/>
    </location>
</feature>
<dbReference type="Pfam" id="PF12796">
    <property type="entry name" value="Ank_2"/>
    <property type="match status" value="1"/>
</dbReference>
<dbReference type="EMBL" id="CACVAV010000268">
    <property type="protein sequence ID" value="CAA6816862.1"/>
    <property type="molecule type" value="Genomic_DNA"/>
</dbReference>
<dbReference type="InterPro" id="IPR036770">
    <property type="entry name" value="Ankyrin_rpt-contain_sf"/>
</dbReference>
<dbReference type="PROSITE" id="PS50297">
    <property type="entry name" value="ANK_REP_REGION"/>
    <property type="match status" value="1"/>
</dbReference>
<keyword evidence="1" id="KW-0677">Repeat</keyword>
<dbReference type="SUPFAM" id="SSF48403">
    <property type="entry name" value="Ankyrin repeat"/>
    <property type="match status" value="1"/>
</dbReference>
<proteinExistence type="predicted"/>
<keyword evidence="4" id="KW-1133">Transmembrane helix</keyword>
<organism evidence="5">
    <name type="scientific">uncultured Thiotrichaceae bacterium</name>
    <dbReference type="NCBI Taxonomy" id="298394"/>
    <lineage>
        <taxon>Bacteria</taxon>
        <taxon>Pseudomonadati</taxon>
        <taxon>Pseudomonadota</taxon>
        <taxon>Gammaproteobacteria</taxon>
        <taxon>Thiotrichales</taxon>
        <taxon>Thiotrichaceae</taxon>
        <taxon>environmental samples</taxon>
    </lineage>
</organism>
<dbReference type="GO" id="GO:0085020">
    <property type="term" value="P:protein K6-linked ubiquitination"/>
    <property type="evidence" value="ECO:0007669"/>
    <property type="project" value="TreeGrafter"/>
</dbReference>
<keyword evidence="2 3" id="KW-0040">ANK repeat</keyword>
<evidence type="ECO:0000313" key="5">
    <source>
        <dbReference type="EMBL" id="CAA6816862.1"/>
    </source>
</evidence>
<dbReference type="SMART" id="SM00248">
    <property type="entry name" value="ANK"/>
    <property type="match status" value="1"/>
</dbReference>
<keyword evidence="4" id="KW-0812">Transmembrane</keyword>
<keyword evidence="4" id="KW-0472">Membrane</keyword>
<feature type="transmembrane region" description="Helical" evidence="4">
    <location>
        <begin position="7"/>
        <end position="27"/>
    </location>
</feature>
<protein>
    <submittedName>
        <fullName evidence="5">Uncharacterized protein</fullName>
    </submittedName>
</protein>
<dbReference type="PANTHER" id="PTHR24171">
    <property type="entry name" value="ANKYRIN REPEAT DOMAIN-CONTAINING PROTEIN 39-RELATED"/>
    <property type="match status" value="1"/>
</dbReference>
<accession>A0A6S6T7T2</accession>
<name>A0A6S6T7T2_9GAMM</name>
<dbReference type="InterPro" id="IPR002110">
    <property type="entry name" value="Ankyrin_rpt"/>
</dbReference>
<dbReference type="AlphaFoldDB" id="A0A6S6T7T2"/>
<dbReference type="GO" id="GO:0004842">
    <property type="term" value="F:ubiquitin-protein transferase activity"/>
    <property type="evidence" value="ECO:0007669"/>
    <property type="project" value="TreeGrafter"/>
</dbReference>
<sequence>MKKQKNLIKYLLIIGISIPSIGIAHHYKQTTGYQSLAKWSYTLDGLDVKTDQSFQPYCDEYAAVSAKQALLRVQQKCTSAIPLTNDSITKRWSDNKWGHKGWCLSVPSQASRQELNNRENGLKSCLSYHPPVNNNAKIRKDCVTGDKIHKQAARGNLTYVKSCLNAGVSPNVTEGNQWTPLHSAARNGRLAMVKVLLRRGAKVNAEDINGRTPMAQAAAGNYPSVQKYLKSQGGI</sequence>
<dbReference type="PROSITE" id="PS50088">
    <property type="entry name" value="ANK_REPEAT"/>
    <property type="match status" value="1"/>
</dbReference>